<feature type="domain" description="General stress protein FMN-binding split barrel" evidence="1">
    <location>
        <begin position="5"/>
        <end position="149"/>
    </location>
</feature>
<protein>
    <submittedName>
        <fullName evidence="2">Pyridoxamine 5'-phosphate oxidase family protein</fullName>
    </submittedName>
</protein>
<accession>A0A024H8Z6</accession>
<dbReference type="OrthoDB" id="1432662at2"/>
<dbReference type="Gene3D" id="2.30.110.10">
    <property type="entry name" value="Electron Transport, Fmn-binding Protein, Chain A"/>
    <property type="match status" value="1"/>
</dbReference>
<sequence length="160" mass="17520">MTDTESISKVTDIINHSHIGMLTTIDEEGALVSRPLAVQDVKDDGDMWFFTGLGTSQVAHVRADPRVNVSFGKNTDWVSVAGTAEVVTDREKIRQMWNQAVEAWFPDGPDTPEVCLLRVDSDSAEYWTSPGGTAATVFQWVKSKVTNSRMSVGESGTVEL</sequence>
<dbReference type="PANTHER" id="PTHR34818:SF1">
    <property type="entry name" value="PROTEIN BLI-3"/>
    <property type="match status" value="1"/>
</dbReference>
<dbReference type="SUPFAM" id="SSF50475">
    <property type="entry name" value="FMN-binding split barrel"/>
    <property type="match status" value="1"/>
</dbReference>
<dbReference type="InterPro" id="IPR052917">
    <property type="entry name" value="Stress-Dev_Protein"/>
</dbReference>
<reference evidence="3" key="1">
    <citation type="journal article" date="2014" name="Genome Announc.">
        <title>Genome Sequence of Arthrobacter siccitolerans 4J27, a Xeroprotectant-Producing Desiccation-Tolerant Microorganism.</title>
        <authorList>
            <person name="Manzanera M."/>
            <person name="Santa-Cruz-Calvo L."/>
            <person name="Vilchez J.I."/>
            <person name="Garcia-Fontana C."/>
            <person name="Silva-Castro G.A."/>
            <person name="Calvo C."/>
            <person name="Gonzalez-Lopez J."/>
        </authorList>
    </citation>
    <scope>NUCLEOTIDE SEQUENCE [LARGE SCALE GENOMIC DNA]</scope>
    <source>
        <strain evidence="3">4J27</strain>
    </source>
</reference>
<dbReference type="Proteomes" id="UP000035722">
    <property type="component" value="Unassembled WGS sequence"/>
</dbReference>
<comment type="caution">
    <text evidence="2">The sequence shown here is derived from an EMBL/GenBank/DDBJ whole genome shotgun (WGS) entry which is preliminary data.</text>
</comment>
<gene>
    <name evidence="2" type="ORF">ARTSIC4J27_4281</name>
</gene>
<keyword evidence="3" id="KW-1185">Reference proteome</keyword>
<dbReference type="EMBL" id="CAQI01000059">
    <property type="protein sequence ID" value="CCQ48279.1"/>
    <property type="molecule type" value="Genomic_DNA"/>
</dbReference>
<dbReference type="RefSeq" id="WP_050057083.1">
    <property type="nucleotide sequence ID" value="NZ_CAQI01000059.1"/>
</dbReference>
<evidence type="ECO:0000313" key="2">
    <source>
        <dbReference type="EMBL" id="CCQ48279.1"/>
    </source>
</evidence>
<organism evidence="2 3">
    <name type="scientific">Pseudarthrobacter siccitolerans</name>
    <dbReference type="NCBI Taxonomy" id="861266"/>
    <lineage>
        <taxon>Bacteria</taxon>
        <taxon>Bacillati</taxon>
        <taxon>Actinomycetota</taxon>
        <taxon>Actinomycetes</taxon>
        <taxon>Micrococcales</taxon>
        <taxon>Micrococcaceae</taxon>
        <taxon>Pseudarthrobacter</taxon>
    </lineage>
</organism>
<evidence type="ECO:0000313" key="3">
    <source>
        <dbReference type="Proteomes" id="UP000035722"/>
    </source>
</evidence>
<proteinExistence type="predicted"/>
<dbReference type="PANTHER" id="PTHR34818">
    <property type="entry name" value="PROTEIN BLI-3"/>
    <property type="match status" value="1"/>
</dbReference>
<dbReference type="InterPro" id="IPR038725">
    <property type="entry name" value="YdaG_split_barrel_FMN-bd"/>
</dbReference>
<evidence type="ECO:0000259" key="1">
    <source>
        <dbReference type="Pfam" id="PF16242"/>
    </source>
</evidence>
<dbReference type="Pfam" id="PF16242">
    <property type="entry name" value="Pyrid_ox_like"/>
    <property type="match status" value="1"/>
</dbReference>
<name>A0A024H8Z6_9MICC</name>
<dbReference type="AlphaFoldDB" id="A0A024H8Z6"/>
<dbReference type="STRING" id="861266.ARTSIC4J27_4281"/>
<dbReference type="InterPro" id="IPR012349">
    <property type="entry name" value="Split_barrel_FMN-bd"/>
</dbReference>